<comment type="caution">
    <text evidence="2">The sequence shown here is derived from an EMBL/GenBank/DDBJ whole genome shotgun (WGS) entry which is preliminary data.</text>
</comment>
<name>A0AAD5LGR4_PYTIN</name>
<organism evidence="2 3">
    <name type="scientific">Pythium insidiosum</name>
    <name type="common">Pythiosis disease agent</name>
    <dbReference type="NCBI Taxonomy" id="114742"/>
    <lineage>
        <taxon>Eukaryota</taxon>
        <taxon>Sar</taxon>
        <taxon>Stramenopiles</taxon>
        <taxon>Oomycota</taxon>
        <taxon>Peronosporomycetes</taxon>
        <taxon>Pythiales</taxon>
        <taxon>Pythiaceae</taxon>
        <taxon>Pythium</taxon>
    </lineage>
</organism>
<evidence type="ECO:0000256" key="1">
    <source>
        <dbReference type="SAM" id="MobiDB-lite"/>
    </source>
</evidence>
<evidence type="ECO:0000313" key="2">
    <source>
        <dbReference type="EMBL" id="KAJ0397905.1"/>
    </source>
</evidence>
<feature type="region of interest" description="Disordered" evidence="1">
    <location>
        <begin position="95"/>
        <end position="135"/>
    </location>
</feature>
<dbReference type="EMBL" id="JAKCXM010000234">
    <property type="protein sequence ID" value="KAJ0397905.1"/>
    <property type="molecule type" value="Genomic_DNA"/>
</dbReference>
<protein>
    <submittedName>
        <fullName evidence="2">Uncharacterized protein</fullName>
    </submittedName>
</protein>
<sequence>MMQHVTRSMLRNWIETERDAARQSLDRELESRAALERMTQGYKDECDTLREALQIAAQAVAEATMLGFIPSDEQPMSDPLTSSLDESVVEPAAQYGDALGWTTGDGASETVPAENLETIQSDDDDASGFADAQDA</sequence>
<reference evidence="2" key="1">
    <citation type="submission" date="2021-12" db="EMBL/GenBank/DDBJ databases">
        <title>Prjna785345.</title>
        <authorList>
            <person name="Rujirawat T."/>
            <person name="Krajaejun T."/>
        </authorList>
    </citation>
    <scope>NUCLEOTIDE SEQUENCE</scope>
    <source>
        <strain evidence="2">Pi057C3</strain>
    </source>
</reference>
<proteinExistence type="predicted"/>
<keyword evidence="3" id="KW-1185">Reference proteome</keyword>
<dbReference type="AlphaFoldDB" id="A0AAD5LGR4"/>
<dbReference type="Proteomes" id="UP001209570">
    <property type="component" value="Unassembled WGS sequence"/>
</dbReference>
<accession>A0AAD5LGR4</accession>
<gene>
    <name evidence="2" type="ORF">P43SY_002413</name>
</gene>
<evidence type="ECO:0000313" key="3">
    <source>
        <dbReference type="Proteomes" id="UP001209570"/>
    </source>
</evidence>